<keyword evidence="4" id="KW-0961">Cell wall biogenesis/degradation</keyword>
<evidence type="ECO:0000256" key="6">
    <source>
        <dbReference type="ARBA" id="ARBA00032390"/>
    </source>
</evidence>
<evidence type="ECO:0000256" key="5">
    <source>
        <dbReference type="ARBA" id="ARBA00030881"/>
    </source>
</evidence>
<dbReference type="Gene3D" id="3.30.70.1070">
    <property type="entry name" value="Sporulation related repeat"/>
    <property type="match status" value="1"/>
</dbReference>
<evidence type="ECO:0000256" key="4">
    <source>
        <dbReference type="ARBA" id="ARBA00023316"/>
    </source>
</evidence>
<dbReference type="EC" id="3.5.1.28" evidence="2"/>
<dbReference type="Proteomes" id="UP000306477">
    <property type="component" value="Unassembled WGS sequence"/>
</dbReference>
<dbReference type="SUPFAM" id="SSF55846">
    <property type="entry name" value="N-acetylmuramoyl-L-alanine amidase-like"/>
    <property type="match status" value="1"/>
</dbReference>
<dbReference type="OrthoDB" id="9794294at2"/>
<evidence type="ECO:0000313" key="8">
    <source>
        <dbReference type="EMBL" id="THE13994.1"/>
    </source>
</evidence>
<dbReference type="InterPro" id="IPR002502">
    <property type="entry name" value="Amidase_domain"/>
</dbReference>
<keyword evidence="9" id="KW-1185">Reference proteome</keyword>
<dbReference type="InterPro" id="IPR036680">
    <property type="entry name" value="SPOR-like_sf"/>
</dbReference>
<dbReference type="SUPFAM" id="SSF110997">
    <property type="entry name" value="Sporulation related repeat"/>
    <property type="match status" value="1"/>
</dbReference>
<dbReference type="GO" id="GO:0042834">
    <property type="term" value="F:peptidoglycan binding"/>
    <property type="evidence" value="ECO:0007669"/>
    <property type="project" value="InterPro"/>
</dbReference>
<evidence type="ECO:0000256" key="3">
    <source>
        <dbReference type="ARBA" id="ARBA00022801"/>
    </source>
</evidence>
<dbReference type="Pfam" id="PF01510">
    <property type="entry name" value="Amidase_2"/>
    <property type="match status" value="1"/>
</dbReference>
<evidence type="ECO:0000259" key="7">
    <source>
        <dbReference type="PROSITE" id="PS51724"/>
    </source>
</evidence>
<protein>
    <recommendedName>
        <fullName evidence="2">N-acetylmuramoyl-L-alanine amidase</fullName>
        <ecNumber evidence="2">3.5.1.28</ecNumber>
    </recommendedName>
    <alternativeName>
        <fullName evidence="6">Autolysin</fullName>
    </alternativeName>
    <alternativeName>
        <fullName evidence="5">Cell wall hydrolase</fullName>
    </alternativeName>
</protein>
<dbReference type="InterPro" id="IPR051206">
    <property type="entry name" value="NAMLAA_amidase_2"/>
</dbReference>
<dbReference type="GO" id="GO:0071555">
    <property type="term" value="P:cell wall organization"/>
    <property type="evidence" value="ECO:0007669"/>
    <property type="project" value="UniProtKB-KW"/>
</dbReference>
<dbReference type="GO" id="GO:0008745">
    <property type="term" value="F:N-acetylmuramoyl-L-alanine amidase activity"/>
    <property type="evidence" value="ECO:0007669"/>
    <property type="project" value="UniProtKB-EC"/>
</dbReference>
<reference evidence="8 9" key="1">
    <citation type="journal article" date="2019" name="Indoor Air">
        <title>Impacts of indoor surface finishes on bacterial viability.</title>
        <authorList>
            <person name="Hu J."/>
            <person name="Maamar S.B."/>
            <person name="Glawe A.J."/>
            <person name="Gottel N."/>
            <person name="Gilbert J.A."/>
            <person name="Hartmann E.M."/>
        </authorList>
    </citation>
    <scope>NUCLEOTIDE SEQUENCE [LARGE SCALE GENOMIC DNA]</scope>
    <source>
        <strain evidence="8 9">AF060A6</strain>
    </source>
</reference>
<comment type="catalytic activity">
    <reaction evidence="1">
        <text>Hydrolyzes the link between N-acetylmuramoyl residues and L-amino acid residues in certain cell-wall glycopeptides.</text>
        <dbReference type="EC" id="3.5.1.28"/>
    </reaction>
</comment>
<dbReference type="InterPro" id="IPR007730">
    <property type="entry name" value="SPOR-like_dom"/>
</dbReference>
<name>A0A4S3PWP2_9BACI</name>
<dbReference type="CDD" id="cd06583">
    <property type="entry name" value="PGRP"/>
    <property type="match status" value="1"/>
</dbReference>
<proteinExistence type="predicted"/>
<dbReference type="Gene3D" id="3.40.80.10">
    <property type="entry name" value="Peptidoglycan recognition protein-like"/>
    <property type="match status" value="1"/>
</dbReference>
<feature type="domain" description="SPOR" evidence="7">
    <location>
        <begin position="289"/>
        <end position="327"/>
    </location>
</feature>
<evidence type="ECO:0000313" key="9">
    <source>
        <dbReference type="Proteomes" id="UP000306477"/>
    </source>
</evidence>
<evidence type="ECO:0000256" key="2">
    <source>
        <dbReference type="ARBA" id="ARBA00011901"/>
    </source>
</evidence>
<comment type="caution">
    <text evidence="8">The sequence shown here is derived from an EMBL/GenBank/DDBJ whole genome shotgun (WGS) entry which is preliminary data.</text>
</comment>
<dbReference type="AlphaFoldDB" id="A0A4S3PWP2"/>
<gene>
    <name evidence="8" type="ORF">E1I69_05690</name>
</gene>
<evidence type="ECO:0000256" key="1">
    <source>
        <dbReference type="ARBA" id="ARBA00001561"/>
    </source>
</evidence>
<keyword evidence="3" id="KW-0378">Hydrolase</keyword>
<dbReference type="PROSITE" id="PS51724">
    <property type="entry name" value="SPOR"/>
    <property type="match status" value="1"/>
</dbReference>
<dbReference type="GO" id="GO:0009253">
    <property type="term" value="P:peptidoglycan catabolic process"/>
    <property type="evidence" value="ECO:0007669"/>
    <property type="project" value="InterPro"/>
</dbReference>
<dbReference type="RefSeq" id="WP_136378633.1">
    <property type="nucleotide sequence ID" value="NZ_SLUB01000006.1"/>
</dbReference>
<dbReference type="InterPro" id="IPR036505">
    <property type="entry name" value="Amidase/PGRP_sf"/>
</dbReference>
<dbReference type="PANTHER" id="PTHR30417:SF1">
    <property type="entry name" value="N-ACETYLMURAMOYL-L-ALANINE AMIDASE AMID"/>
    <property type="match status" value="1"/>
</dbReference>
<dbReference type="Pfam" id="PF05036">
    <property type="entry name" value="SPOR"/>
    <property type="match status" value="1"/>
</dbReference>
<dbReference type="GO" id="GO:0009254">
    <property type="term" value="P:peptidoglycan turnover"/>
    <property type="evidence" value="ECO:0007669"/>
    <property type="project" value="TreeGrafter"/>
</dbReference>
<organism evidence="8 9">
    <name type="scientific">Bacillus timonensis</name>
    <dbReference type="NCBI Taxonomy" id="1033734"/>
    <lineage>
        <taxon>Bacteria</taxon>
        <taxon>Bacillati</taxon>
        <taxon>Bacillota</taxon>
        <taxon>Bacilli</taxon>
        <taxon>Bacillales</taxon>
        <taxon>Bacillaceae</taxon>
        <taxon>Bacillus</taxon>
    </lineage>
</organism>
<sequence length="327" mass="35921">MKLNAKYMTRNDCFTAGKKIAPKGIMVHSTATPGVMAADWFSRWNKSYKAGETNRQVCVHAFVDDKEVWQYLPWNHRGWHCGGIGNNTHIGIEICEPGGFSYGKGSTMVGYNVSNNESYFRKAWQNAVDLCVRLCREYDLTEADIICHSEGAKKGIASNHGDVMHWFPKHSENMDSFRAAVRATLNKSSTPPDLPLGIQVGDLVEVKATANSYYPGGATIPSWVKTDSYHVVTQIVSNGKPVVKGGKACVLLGKKVNKKTGIESAGIMSWVETGALIVIKTSSPTKKPPDNTGLYRVQVGAFSNKENAEVLLEKIKKAGFEGFIKKE</sequence>
<dbReference type="PANTHER" id="PTHR30417">
    <property type="entry name" value="N-ACETYLMURAMOYL-L-ALANINE AMIDASE AMID"/>
    <property type="match status" value="1"/>
</dbReference>
<accession>A0A4S3PWP2</accession>
<dbReference type="EMBL" id="SLUB01000006">
    <property type="protein sequence ID" value="THE13994.1"/>
    <property type="molecule type" value="Genomic_DNA"/>
</dbReference>
<dbReference type="SMART" id="SM00644">
    <property type="entry name" value="Ami_2"/>
    <property type="match status" value="1"/>
</dbReference>